<evidence type="ECO:0000256" key="1">
    <source>
        <dbReference type="SAM" id="MobiDB-lite"/>
    </source>
</evidence>
<reference evidence="3" key="1">
    <citation type="submission" date="2025-08" db="UniProtKB">
        <authorList>
            <consortium name="RefSeq"/>
        </authorList>
    </citation>
    <scope>IDENTIFICATION</scope>
</reference>
<dbReference type="RefSeq" id="XP_022095933.1">
    <property type="nucleotide sequence ID" value="XM_022240241.1"/>
</dbReference>
<dbReference type="KEGG" id="aplc:110982089"/>
<sequence>MSAPVSTMTTLPRLTTQETPVGVVPSSIAPSMVRRSSSKTFIEDSSKGKGLSRSWDERLSRTANGNRSLPRINPLHPQRLGRTVTLETTDAHYQNELRSLLMKREQYHRSHNRWMKPFYGSKVEQEVYRKDTREVLKSQMSEREDSYRRYLLERMDESDRAINFDKKCLEEDKVAFQKKSAFLRQFRDENKRLMELKEQQRKLNRLHSNQSEVELLRYNPVNWSQTLR</sequence>
<organism evidence="2 3">
    <name type="scientific">Acanthaster planci</name>
    <name type="common">Crown-of-thorns starfish</name>
    <dbReference type="NCBI Taxonomy" id="133434"/>
    <lineage>
        <taxon>Eukaryota</taxon>
        <taxon>Metazoa</taxon>
        <taxon>Echinodermata</taxon>
        <taxon>Eleutherozoa</taxon>
        <taxon>Asterozoa</taxon>
        <taxon>Asteroidea</taxon>
        <taxon>Valvatacea</taxon>
        <taxon>Valvatida</taxon>
        <taxon>Acanthasteridae</taxon>
        <taxon>Acanthaster</taxon>
    </lineage>
</organism>
<protein>
    <submittedName>
        <fullName evidence="3">Uncharacterized protein LOC110982089</fullName>
    </submittedName>
</protein>
<gene>
    <name evidence="3" type="primary">LOC110982089</name>
</gene>
<feature type="region of interest" description="Disordered" evidence="1">
    <location>
        <begin position="1"/>
        <end position="57"/>
    </location>
</feature>
<accession>A0A8B7YRM7</accession>
<dbReference type="Proteomes" id="UP000694845">
    <property type="component" value="Unplaced"/>
</dbReference>
<dbReference type="GeneID" id="110982089"/>
<keyword evidence="2" id="KW-1185">Reference proteome</keyword>
<dbReference type="OMA" id="PDVHQHN"/>
<dbReference type="OrthoDB" id="9992297at2759"/>
<dbReference type="AlphaFoldDB" id="A0A8B7YRM7"/>
<evidence type="ECO:0000313" key="3">
    <source>
        <dbReference type="RefSeq" id="XP_022095933.1"/>
    </source>
</evidence>
<name>A0A8B7YRM7_ACAPL</name>
<proteinExistence type="predicted"/>
<evidence type="ECO:0000313" key="2">
    <source>
        <dbReference type="Proteomes" id="UP000694845"/>
    </source>
</evidence>
<feature type="compositionally biased region" description="Polar residues" evidence="1">
    <location>
        <begin position="1"/>
        <end position="19"/>
    </location>
</feature>